<evidence type="ECO:0000256" key="5">
    <source>
        <dbReference type="ARBA" id="ARBA00022741"/>
    </source>
</evidence>
<evidence type="ECO:0000313" key="12">
    <source>
        <dbReference type="Proteomes" id="UP000061457"/>
    </source>
</evidence>
<dbReference type="Pfam" id="PF08351">
    <property type="entry name" value="TmcA_N"/>
    <property type="match status" value="1"/>
</dbReference>
<dbReference type="InterPro" id="IPR007807">
    <property type="entry name" value="TcmA/NAT10_helicase"/>
</dbReference>
<dbReference type="GO" id="GO:1904812">
    <property type="term" value="P:rRNA acetylation involved in maturation of SSU-rRNA"/>
    <property type="evidence" value="ECO:0007669"/>
    <property type="project" value="TreeGrafter"/>
</dbReference>
<comment type="subcellular location">
    <subcellularLocation>
        <location evidence="9">Cytoplasm</location>
    </subcellularLocation>
</comment>
<feature type="domain" description="N-acetyltransferase" evidence="10">
    <location>
        <begin position="369"/>
        <end position="556"/>
    </location>
</feature>
<dbReference type="STRING" id="161398.PP2015_3062"/>
<dbReference type="GO" id="GO:0051391">
    <property type="term" value="P:tRNA acetylation"/>
    <property type="evidence" value="ECO:0007669"/>
    <property type="project" value="UniProtKB-UniRule"/>
</dbReference>
<proteinExistence type="inferred from homology"/>
<dbReference type="Gene3D" id="3.40.50.11040">
    <property type="match status" value="1"/>
</dbReference>
<dbReference type="Gene3D" id="3.40.630.30">
    <property type="match status" value="1"/>
</dbReference>
<dbReference type="Proteomes" id="UP000061457">
    <property type="component" value="Chromosome I"/>
</dbReference>
<evidence type="ECO:0000256" key="7">
    <source>
        <dbReference type="ARBA" id="ARBA00022884"/>
    </source>
</evidence>
<dbReference type="InterPro" id="IPR016181">
    <property type="entry name" value="Acyl_CoA_acyltransferase"/>
</dbReference>
<dbReference type="InterPro" id="IPR032672">
    <property type="entry name" value="TmcA/NAT10/Kre33"/>
</dbReference>
<dbReference type="Pfam" id="PF05127">
    <property type="entry name" value="NAT10_TcmA_helicase"/>
    <property type="match status" value="1"/>
</dbReference>
<evidence type="ECO:0000256" key="6">
    <source>
        <dbReference type="ARBA" id="ARBA00022840"/>
    </source>
</evidence>
<dbReference type="AlphaFoldDB" id="A0A0S2K5I2"/>
<evidence type="ECO:0000256" key="9">
    <source>
        <dbReference type="HAMAP-Rule" id="MF_01886"/>
    </source>
</evidence>
<reference evidence="11 12" key="1">
    <citation type="submission" date="2015-11" db="EMBL/GenBank/DDBJ databases">
        <authorList>
            <person name="Zhang Y."/>
            <person name="Guo Z."/>
        </authorList>
    </citation>
    <scope>NUCLEOTIDE SEQUENCE [LARGE SCALE GENOMIC DNA]</scope>
    <source>
        <strain evidence="11 12">KCTC 12086</strain>
    </source>
</reference>
<gene>
    <name evidence="9" type="primary">tmcA</name>
    <name evidence="11" type="ORF">PP2015_3062</name>
</gene>
<dbReference type="GO" id="GO:0002101">
    <property type="term" value="P:tRNA wobble cytosine modification"/>
    <property type="evidence" value="ECO:0007669"/>
    <property type="project" value="UniProtKB-UniRule"/>
</dbReference>
<keyword evidence="5 9" id="KW-0547">Nucleotide-binding</keyword>
<comment type="similarity">
    <text evidence="9">Belongs to the TmcA family.</text>
</comment>
<evidence type="ECO:0000259" key="10">
    <source>
        <dbReference type="PROSITE" id="PS51186"/>
    </source>
</evidence>
<keyword evidence="3 9" id="KW-0808">Transferase</keyword>
<dbReference type="SUPFAM" id="SSF55729">
    <property type="entry name" value="Acyl-CoA N-acyltransferases (Nat)"/>
    <property type="match status" value="1"/>
</dbReference>
<organism evidence="11 12">
    <name type="scientific">Pseudoalteromonas phenolica</name>
    <dbReference type="NCBI Taxonomy" id="161398"/>
    <lineage>
        <taxon>Bacteria</taxon>
        <taxon>Pseudomonadati</taxon>
        <taxon>Pseudomonadota</taxon>
        <taxon>Gammaproteobacteria</taxon>
        <taxon>Alteromonadales</taxon>
        <taxon>Pseudoalteromonadaceae</taxon>
        <taxon>Pseudoalteromonas</taxon>
    </lineage>
</organism>
<keyword evidence="7 9" id="KW-0694">RNA-binding</keyword>
<dbReference type="Gene3D" id="3.40.50.300">
    <property type="entry name" value="P-loop containing nucleotide triphosphate hydrolases"/>
    <property type="match status" value="1"/>
</dbReference>
<keyword evidence="2 9" id="KW-0820">tRNA-binding</keyword>
<protein>
    <recommendedName>
        <fullName evidence="9">tRNA(Met) cytidine acetyltransferase TmcA</fullName>
        <ecNumber evidence="9">2.3.1.193</ecNumber>
    </recommendedName>
</protein>
<dbReference type="GO" id="GO:0005524">
    <property type="term" value="F:ATP binding"/>
    <property type="evidence" value="ECO:0007669"/>
    <property type="project" value="UniProtKB-UniRule"/>
</dbReference>
<dbReference type="GO" id="GO:0051392">
    <property type="term" value="F:tRNA cytidine N4-acetyltransferase activity"/>
    <property type="evidence" value="ECO:0007669"/>
    <property type="project" value="UniProtKB-UniRule"/>
</dbReference>
<dbReference type="RefSeq" id="WP_169792729.1">
    <property type="nucleotide sequence ID" value="NZ_CP013187.1"/>
</dbReference>
<evidence type="ECO:0000256" key="3">
    <source>
        <dbReference type="ARBA" id="ARBA00022679"/>
    </source>
</evidence>
<comment type="caution">
    <text evidence="9">Lacks conserved residue(s) required for the propagation of feature annotation.</text>
</comment>
<evidence type="ECO:0000256" key="8">
    <source>
        <dbReference type="ARBA" id="ARBA00023315"/>
    </source>
</evidence>
<evidence type="ECO:0000256" key="1">
    <source>
        <dbReference type="ARBA" id="ARBA00022490"/>
    </source>
</evidence>
<dbReference type="Pfam" id="PF13718">
    <property type="entry name" value="GNAT_acetyltr_2"/>
    <property type="match status" value="1"/>
</dbReference>
<keyword evidence="8 9" id="KW-0012">Acyltransferase</keyword>
<dbReference type="HAMAP" id="MF_01886">
    <property type="entry name" value="tRNA_acetyltr_TmcA"/>
    <property type="match status" value="1"/>
</dbReference>
<evidence type="ECO:0000313" key="11">
    <source>
        <dbReference type="EMBL" id="ALO43542.1"/>
    </source>
</evidence>
<name>A0A0S2K5I2_9GAMM</name>
<keyword evidence="1 9" id="KW-0963">Cytoplasm</keyword>
<feature type="binding site" evidence="9">
    <location>
        <position position="178"/>
    </location>
    <ligand>
        <name>ATP</name>
        <dbReference type="ChEBI" id="CHEBI:30616"/>
    </ligand>
</feature>
<dbReference type="GO" id="GO:0005737">
    <property type="term" value="C:cytoplasm"/>
    <property type="evidence" value="ECO:0007669"/>
    <property type="project" value="UniProtKB-SubCell"/>
</dbReference>
<dbReference type="EC" id="2.3.1.193" evidence="9"/>
<accession>A0A0S2K5I2</accession>
<dbReference type="InterPro" id="IPR024914">
    <property type="entry name" value="tRNA_acetyltr_TmcA"/>
</dbReference>
<evidence type="ECO:0000256" key="4">
    <source>
        <dbReference type="ARBA" id="ARBA00022694"/>
    </source>
</evidence>
<keyword evidence="12" id="KW-1185">Reference proteome</keyword>
<keyword evidence="4 9" id="KW-0819">tRNA processing</keyword>
<comment type="catalytic activity">
    <reaction evidence="9">
        <text>cytidine(34) in elongator tRNA(Met) + acetyl-CoA + ATP + H2O = N(4)-acetylcytidine(34) in elongator tRNA(Met) + ADP + phosphate + CoA + H(+)</text>
        <dbReference type="Rhea" id="RHEA:43788"/>
        <dbReference type="Rhea" id="RHEA-COMP:10693"/>
        <dbReference type="Rhea" id="RHEA-COMP:10694"/>
        <dbReference type="ChEBI" id="CHEBI:15377"/>
        <dbReference type="ChEBI" id="CHEBI:15378"/>
        <dbReference type="ChEBI" id="CHEBI:30616"/>
        <dbReference type="ChEBI" id="CHEBI:43474"/>
        <dbReference type="ChEBI" id="CHEBI:57287"/>
        <dbReference type="ChEBI" id="CHEBI:57288"/>
        <dbReference type="ChEBI" id="CHEBI:74900"/>
        <dbReference type="ChEBI" id="CHEBI:82748"/>
        <dbReference type="ChEBI" id="CHEBI:456216"/>
        <dbReference type="EC" id="2.3.1.193"/>
    </reaction>
</comment>
<keyword evidence="6 9" id="KW-0067">ATP-binding</keyword>
<comment type="function">
    <text evidence="9">Catalyzes the formation of N(4)-acetylcytidine (ac(4)C) at the wobble position of tRNA(Met), by using acetyl-CoA as an acetyl donor and ATP (or GTP).</text>
</comment>
<dbReference type="InterPro" id="IPR027417">
    <property type="entry name" value="P-loop_NTPase"/>
</dbReference>
<dbReference type="PATRIC" id="fig|161398.10.peg.3120"/>
<dbReference type="InterPro" id="IPR000182">
    <property type="entry name" value="GNAT_dom"/>
</dbReference>
<dbReference type="GO" id="GO:0000049">
    <property type="term" value="F:tRNA binding"/>
    <property type="evidence" value="ECO:0007669"/>
    <property type="project" value="UniProtKB-UniRule"/>
</dbReference>
<dbReference type="PANTHER" id="PTHR10925:SF5">
    <property type="entry name" value="RNA CYTIDINE ACETYLTRANSFERASE"/>
    <property type="match status" value="1"/>
</dbReference>
<dbReference type="PANTHER" id="PTHR10925">
    <property type="entry name" value="N-ACETYLTRANSFERASE 10"/>
    <property type="match status" value="1"/>
</dbReference>
<sequence length="687" mass="78065">MQDSKVYNIEALFERLTYNQHRQLVLFCGSQKWAATELNKLTSKTTSFLTLSKESAFTQAQWPEHLHQILGQEFEIAVYDGYSGIIPNKLAALSGTVKAGGILALVLPELEQLSAWCDQGVETWQNHGQILTTSLFLKRWQTLFSQLDISIVSETHDSKFTLPNIKAADELSHRLTEQSNTVDQLVTLLTDSQQYVLLTADRGRGKSSALGLLASKMPRQSFVICARQYQAVKSSFKHLAKALDIEYSGNEKTLSNLRFCPPDKLLQESISDEIVLVDEAAALPVPTLIKIAEKYKRCVFTSTLVGYEGNGRGYTLRFKRYLAQYSPTYQQLALNAPIRYELGDPLENSINKLFALDAEFKAPKQLEQFEFTHISPEDLLQDEHLLKQAFSLLVLAHYQTSVNDLRQLLDQPNNKLFAIKQQNHLLGICLVSIEGGLNKDSVAMIAQQNRRPKGHLLPQQLYHLLQQDTFLNHRAARVVRIAIAPDFQSQKLGQQLLNYSELQLQDEVDYFGSSFGCNAQLLKFWQDNNYQIVKLGFKQDKASGEYSAIVLKSNKSLSEEMHQLRVHFSQQLTYQLLTHFKALPDQLVARILYSSNKAQINASQKKRLSNLLEQPAHIEHGLAHIWHIALEHPWLLCHLSTISQRLLIRLILQGNEKDLVRDELGLQSKKHLNQKLLSLVAEIYAQI</sequence>
<dbReference type="PROSITE" id="PS51186">
    <property type="entry name" value="GNAT"/>
    <property type="match status" value="1"/>
</dbReference>
<feature type="binding site" evidence="9">
    <location>
        <position position="339"/>
    </location>
    <ligand>
        <name>ATP</name>
        <dbReference type="ChEBI" id="CHEBI:30616"/>
    </ligand>
</feature>
<dbReference type="GO" id="GO:1990883">
    <property type="term" value="F:18S rRNA cytidine N-acetyltransferase activity"/>
    <property type="evidence" value="ECO:0007669"/>
    <property type="project" value="TreeGrafter"/>
</dbReference>
<dbReference type="InterPro" id="IPR013562">
    <property type="entry name" value="TmcA/NAT10_N"/>
</dbReference>
<evidence type="ECO:0000256" key="2">
    <source>
        <dbReference type="ARBA" id="ARBA00022555"/>
    </source>
</evidence>
<dbReference type="KEGG" id="pphe:PP2015_3062"/>
<dbReference type="EMBL" id="CP013187">
    <property type="protein sequence ID" value="ALO43542.1"/>
    <property type="molecule type" value="Genomic_DNA"/>
</dbReference>